<keyword evidence="7" id="KW-1185">Reference proteome</keyword>
<dbReference type="Proteomes" id="UP001180020">
    <property type="component" value="Unassembled WGS sequence"/>
</dbReference>
<dbReference type="AlphaFoldDB" id="A0AAV9E1B3"/>
<dbReference type="InterPro" id="IPR003890">
    <property type="entry name" value="MIF4G-like_typ-3"/>
</dbReference>
<name>A0AAV9E1B3_ACOCL</name>
<dbReference type="Pfam" id="PF02854">
    <property type="entry name" value="MIF4G"/>
    <property type="match status" value="1"/>
</dbReference>
<sequence length="169" mass="19847">MQSMVSPGGISRNNVDADRWQRGTAMQRGLIPSPSTPLQIMHKAEKKYEVGKVSDEEEAKQRQLKGILNKLTPQNFDKLFKQVIDVNIDNAMLYRILLRDEKITFKRVLLNKCQEEFERGEREEAEANRVEEEGETKRSKEEREQKKLQARRRMLGNIRLIGELYKKRC</sequence>
<dbReference type="EMBL" id="JAUJYO010000010">
    <property type="protein sequence ID" value="KAK1306618.1"/>
    <property type="molecule type" value="Genomic_DNA"/>
</dbReference>
<dbReference type="GO" id="GO:0003743">
    <property type="term" value="F:translation initiation factor activity"/>
    <property type="evidence" value="ECO:0007669"/>
    <property type="project" value="UniProtKB-KW"/>
</dbReference>
<reference evidence="6" key="1">
    <citation type="journal article" date="2023" name="Nat. Commun.">
        <title>Diploid and tetraploid genomes of Acorus and the evolution of monocots.</title>
        <authorList>
            <person name="Ma L."/>
            <person name="Liu K.W."/>
            <person name="Li Z."/>
            <person name="Hsiao Y.Y."/>
            <person name="Qi Y."/>
            <person name="Fu T."/>
            <person name="Tang G.D."/>
            <person name="Zhang D."/>
            <person name="Sun W.H."/>
            <person name="Liu D.K."/>
            <person name="Li Y."/>
            <person name="Chen G.Z."/>
            <person name="Liu X.D."/>
            <person name="Liao X.Y."/>
            <person name="Jiang Y.T."/>
            <person name="Yu X."/>
            <person name="Hao Y."/>
            <person name="Huang J."/>
            <person name="Zhao X.W."/>
            <person name="Ke S."/>
            <person name="Chen Y.Y."/>
            <person name="Wu W.L."/>
            <person name="Hsu J.L."/>
            <person name="Lin Y.F."/>
            <person name="Huang M.D."/>
            <person name="Li C.Y."/>
            <person name="Huang L."/>
            <person name="Wang Z.W."/>
            <person name="Zhao X."/>
            <person name="Zhong W.Y."/>
            <person name="Peng D.H."/>
            <person name="Ahmad S."/>
            <person name="Lan S."/>
            <person name="Zhang J.S."/>
            <person name="Tsai W.C."/>
            <person name="Van de Peer Y."/>
            <person name="Liu Z.J."/>
        </authorList>
    </citation>
    <scope>NUCLEOTIDE SEQUENCE</scope>
    <source>
        <strain evidence="6">CP</strain>
    </source>
</reference>
<evidence type="ECO:0000313" key="6">
    <source>
        <dbReference type="EMBL" id="KAK1306618.1"/>
    </source>
</evidence>
<evidence type="ECO:0000256" key="3">
    <source>
        <dbReference type="ARBA" id="ARBA00022917"/>
    </source>
</evidence>
<feature type="region of interest" description="Disordered" evidence="4">
    <location>
        <begin position="121"/>
        <end position="148"/>
    </location>
</feature>
<keyword evidence="2" id="KW-0396">Initiation factor</keyword>
<organism evidence="6 7">
    <name type="scientific">Acorus calamus</name>
    <name type="common">Sweet flag</name>
    <dbReference type="NCBI Taxonomy" id="4465"/>
    <lineage>
        <taxon>Eukaryota</taxon>
        <taxon>Viridiplantae</taxon>
        <taxon>Streptophyta</taxon>
        <taxon>Embryophyta</taxon>
        <taxon>Tracheophyta</taxon>
        <taxon>Spermatophyta</taxon>
        <taxon>Magnoliopsida</taxon>
        <taxon>Liliopsida</taxon>
        <taxon>Acoraceae</taxon>
        <taxon>Acorus</taxon>
    </lineage>
</organism>
<evidence type="ECO:0000313" key="7">
    <source>
        <dbReference type="Proteomes" id="UP001180020"/>
    </source>
</evidence>
<evidence type="ECO:0000259" key="5">
    <source>
        <dbReference type="Pfam" id="PF02854"/>
    </source>
</evidence>
<dbReference type="GO" id="GO:0016281">
    <property type="term" value="C:eukaryotic translation initiation factor 4F complex"/>
    <property type="evidence" value="ECO:0007669"/>
    <property type="project" value="TreeGrafter"/>
</dbReference>
<dbReference type="PANTHER" id="PTHR23253">
    <property type="entry name" value="EUKARYOTIC TRANSLATION INITIATION FACTOR 4 GAMMA"/>
    <property type="match status" value="1"/>
</dbReference>
<dbReference type="InterPro" id="IPR016024">
    <property type="entry name" value="ARM-type_fold"/>
</dbReference>
<comment type="similarity">
    <text evidence="1">Belongs to the eukaryotic initiation factor 4G family.</text>
</comment>
<feature type="compositionally biased region" description="Basic and acidic residues" evidence="4">
    <location>
        <begin position="121"/>
        <end position="147"/>
    </location>
</feature>
<accession>A0AAV9E1B3</accession>
<evidence type="ECO:0000256" key="4">
    <source>
        <dbReference type="SAM" id="MobiDB-lite"/>
    </source>
</evidence>
<evidence type="ECO:0000256" key="2">
    <source>
        <dbReference type="ARBA" id="ARBA00022540"/>
    </source>
</evidence>
<comment type="caution">
    <text evidence="6">The sequence shown here is derived from an EMBL/GenBank/DDBJ whole genome shotgun (WGS) entry which is preliminary data.</text>
</comment>
<reference evidence="6" key="2">
    <citation type="submission" date="2023-06" db="EMBL/GenBank/DDBJ databases">
        <authorList>
            <person name="Ma L."/>
            <person name="Liu K.-W."/>
            <person name="Li Z."/>
            <person name="Hsiao Y.-Y."/>
            <person name="Qi Y."/>
            <person name="Fu T."/>
            <person name="Tang G."/>
            <person name="Zhang D."/>
            <person name="Sun W.-H."/>
            <person name="Liu D.-K."/>
            <person name="Li Y."/>
            <person name="Chen G.-Z."/>
            <person name="Liu X.-D."/>
            <person name="Liao X.-Y."/>
            <person name="Jiang Y.-T."/>
            <person name="Yu X."/>
            <person name="Hao Y."/>
            <person name="Huang J."/>
            <person name="Zhao X.-W."/>
            <person name="Ke S."/>
            <person name="Chen Y.-Y."/>
            <person name="Wu W.-L."/>
            <person name="Hsu J.-L."/>
            <person name="Lin Y.-F."/>
            <person name="Huang M.-D."/>
            <person name="Li C.-Y."/>
            <person name="Huang L."/>
            <person name="Wang Z.-W."/>
            <person name="Zhao X."/>
            <person name="Zhong W.-Y."/>
            <person name="Peng D.-H."/>
            <person name="Ahmad S."/>
            <person name="Lan S."/>
            <person name="Zhang J.-S."/>
            <person name="Tsai W.-C."/>
            <person name="Van De Peer Y."/>
            <person name="Liu Z.-J."/>
        </authorList>
    </citation>
    <scope>NUCLEOTIDE SEQUENCE</scope>
    <source>
        <strain evidence="6">CP</strain>
        <tissue evidence="6">Leaves</tissue>
    </source>
</reference>
<proteinExistence type="inferred from homology"/>
<evidence type="ECO:0000256" key="1">
    <source>
        <dbReference type="ARBA" id="ARBA00005775"/>
    </source>
</evidence>
<dbReference type="Gene3D" id="1.25.40.180">
    <property type="match status" value="2"/>
</dbReference>
<dbReference type="GO" id="GO:0003729">
    <property type="term" value="F:mRNA binding"/>
    <property type="evidence" value="ECO:0007669"/>
    <property type="project" value="TreeGrafter"/>
</dbReference>
<dbReference type="PANTHER" id="PTHR23253:SF9">
    <property type="entry name" value="EUKARYOTIC TRANSLATION INITIATION FACTOR 4 GAMMA 2"/>
    <property type="match status" value="1"/>
</dbReference>
<feature type="domain" description="MIF4G" evidence="5">
    <location>
        <begin position="93"/>
        <end position="166"/>
    </location>
</feature>
<keyword evidence="3" id="KW-0648">Protein biosynthesis</keyword>
<dbReference type="SUPFAM" id="SSF48371">
    <property type="entry name" value="ARM repeat"/>
    <property type="match status" value="1"/>
</dbReference>
<protein>
    <recommendedName>
        <fullName evidence="5">MIF4G domain-containing protein</fullName>
    </recommendedName>
</protein>
<gene>
    <name evidence="6" type="ORF">QJS10_CPA10g01043</name>
</gene>